<keyword evidence="2" id="KW-1185">Reference proteome</keyword>
<dbReference type="AlphaFoldDB" id="A0A182LUY0"/>
<organism evidence="1 2">
    <name type="scientific">Anopheles culicifacies</name>
    <dbReference type="NCBI Taxonomy" id="139723"/>
    <lineage>
        <taxon>Eukaryota</taxon>
        <taxon>Metazoa</taxon>
        <taxon>Ecdysozoa</taxon>
        <taxon>Arthropoda</taxon>
        <taxon>Hexapoda</taxon>
        <taxon>Insecta</taxon>
        <taxon>Pterygota</taxon>
        <taxon>Neoptera</taxon>
        <taxon>Endopterygota</taxon>
        <taxon>Diptera</taxon>
        <taxon>Nematocera</taxon>
        <taxon>Culicoidea</taxon>
        <taxon>Culicidae</taxon>
        <taxon>Anophelinae</taxon>
        <taxon>Anopheles</taxon>
        <taxon>culicifacies species complex</taxon>
    </lineage>
</organism>
<evidence type="ECO:0000313" key="2">
    <source>
        <dbReference type="Proteomes" id="UP000075883"/>
    </source>
</evidence>
<protein>
    <submittedName>
        <fullName evidence="1">Uncharacterized protein</fullName>
    </submittedName>
</protein>
<reference evidence="2" key="1">
    <citation type="submission" date="2013-09" db="EMBL/GenBank/DDBJ databases">
        <title>The Genome Sequence of Anopheles culicifacies species A.</title>
        <authorList>
            <consortium name="The Broad Institute Genomics Platform"/>
            <person name="Neafsey D.E."/>
            <person name="Besansky N."/>
            <person name="Howell P."/>
            <person name="Walton C."/>
            <person name="Young S.K."/>
            <person name="Zeng Q."/>
            <person name="Gargeya S."/>
            <person name="Fitzgerald M."/>
            <person name="Haas B."/>
            <person name="Abouelleil A."/>
            <person name="Allen A.W."/>
            <person name="Alvarado L."/>
            <person name="Arachchi H.M."/>
            <person name="Berlin A.M."/>
            <person name="Chapman S.B."/>
            <person name="Gainer-Dewar J."/>
            <person name="Goldberg J."/>
            <person name="Griggs A."/>
            <person name="Gujja S."/>
            <person name="Hansen M."/>
            <person name="Howarth C."/>
            <person name="Imamovic A."/>
            <person name="Ireland A."/>
            <person name="Larimer J."/>
            <person name="McCowan C."/>
            <person name="Murphy C."/>
            <person name="Pearson M."/>
            <person name="Poon T.W."/>
            <person name="Priest M."/>
            <person name="Roberts A."/>
            <person name="Saif S."/>
            <person name="Shea T."/>
            <person name="Sisk P."/>
            <person name="Sykes S."/>
            <person name="Wortman J."/>
            <person name="Nusbaum C."/>
            <person name="Birren B."/>
        </authorList>
    </citation>
    <scope>NUCLEOTIDE SEQUENCE [LARGE SCALE GENOMIC DNA]</scope>
    <source>
        <strain evidence="2">A-37</strain>
    </source>
</reference>
<accession>A0A182LUY0</accession>
<name>A0A182LUY0_9DIPT</name>
<sequence length="218" mass="25218">MKRHPAETIASPGKVHPAVDEPPVEVRVTFDTVRVAYYREFRLQQHVRDVILLGQAPAHNRTEHVRQILDPYRFGQIQTDRLYVIRVLYRTVEPQQCHVMFVAVCNELRMRNDLAHRIRLHRAATVRRQSVKAQLNGQQFFTQFVTCITIVYTMACRQHKQLIDQRTTALVVGEMEQSTMPRPVTLGRDLTIGDATTDGHLRYATPLQIEPFPLNCPI</sequence>
<dbReference type="VEuPathDB" id="VectorBase:ACUA002583"/>
<reference evidence="1" key="2">
    <citation type="submission" date="2020-05" db="UniProtKB">
        <authorList>
            <consortium name="EnsemblMetazoa"/>
        </authorList>
    </citation>
    <scope>IDENTIFICATION</scope>
    <source>
        <strain evidence="1">A-37</strain>
    </source>
</reference>
<proteinExistence type="predicted"/>
<evidence type="ECO:0000313" key="1">
    <source>
        <dbReference type="EnsemblMetazoa" id="ACUA002583-PA"/>
    </source>
</evidence>
<dbReference type="EMBL" id="AXCM01007088">
    <property type="status" value="NOT_ANNOTATED_CDS"/>
    <property type="molecule type" value="Genomic_DNA"/>
</dbReference>
<dbReference type="Proteomes" id="UP000075883">
    <property type="component" value="Unassembled WGS sequence"/>
</dbReference>
<dbReference type="EnsemblMetazoa" id="ACUA002583-RA">
    <property type="protein sequence ID" value="ACUA002583-PA"/>
    <property type="gene ID" value="ACUA002583"/>
</dbReference>